<gene>
    <name evidence="1" type="ORF">UFOPK3772_03650</name>
</gene>
<proteinExistence type="predicted"/>
<dbReference type="EMBL" id="CAFBNE010000255">
    <property type="protein sequence ID" value="CAB4975149.1"/>
    <property type="molecule type" value="Genomic_DNA"/>
</dbReference>
<name>A0A6J7M9G5_9ZZZZ</name>
<accession>A0A6J7M9G5</accession>
<protein>
    <submittedName>
        <fullName evidence="1">Unannotated protein</fullName>
    </submittedName>
</protein>
<reference evidence="1" key="1">
    <citation type="submission" date="2020-05" db="EMBL/GenBank/DDBJ databases">
        <authorList>
            <person name="Chiriac C."/>
            <person name="Salcher M."/>
            <person name="Ghai R."/>
            <person name="Kavagutti S V."/>
        </authorList>
    </citation>
    <scope>NUCLEOTIDE SEQUENCE</scope>
</reference>
<dbReference type="AlphaFoldDB" id="A0A6J7M9G5"/>
<sequence length="291" mass="30783">MRPLVFIAVLAAGAVLSAPAALAAGPSTEPAKKRPQLTATELADIGFTVAPNTTDWGMPVRMSAGEVPRGSDIIISGKTPDRVPIGKTLRLARFYPFNRMGLGEFRPLNIKTVVGKGHRFSMRFQLGYPGVWGYHVGYETKGAAPEFFGFEFQVATPGTGKRPSRAIARPVSIDPKTLWNAGFTKVPNISAWGGTARLSTSSAKAGAPVTILGKAPASVAPGDVLALSRFIPTDKRGSGHFEPLGGAETAVKSDGSYSLTMELSKRGLHGYSLGIEQGGEWVGVEFQVRTT</sequence>
<evidence type="ECO:0000313" key="1">
    <source>
        <dbReference type="EMBL" id="CAB4975149.1"/>
    </source>
</evidence>
<organism evidence="1">
    <name type="scientific">freshwater metagenome</name>
    <dbReference type="NCBI Taxonomy" id="449393"/>
    <lineage>
        <taxon>unclassified sequences</taxon>
        <taxon>metagenomes</taxon>
        <taxon>ecological metagenomes</taxon>
    </lineage>
</organism>